<dbReference type="InterPro" id="IPR009078">
    <property type="entry name" value="Ferritin-like_SF"/>
</dbReference>
<dbReference type="Gene3D" id="1.10.620.20">
    <property type="entry name" value="Ribonucleotide Reductase, subunit A"/>
    <property type="match status" value="1"/>
</dbReference>
<keyword evidence="5" id="KW-0276">Fatty acid metabolism</keyword>
<dbReference type="STRING" id="1192034.CAP_7538"/>
<comment type="cofactor">
    <cofactor evidence="1">
        <name>Fe(2+)</name>
        <dbReference type="ChEBI" id="CHEBI:29033"/>
    </cofactor>
</comment>
<keyword evidence="7" id="KW-0408">Iron</keyword>
<dbReference type="Proteomes" id="UP000019678">
    <property type="component" value="Unassembled WGS sequence"/>
</dbReference>
<dbReference type="SUPFAM" id="SSF47240">
    <property type="entry name" value="Ferritin-like"/>
    <property type="match status" value="1"/>
</dbReference>
<sequence length="287" mass="33258">MAENFDIERFMATSGKVDLSDVPWEEVRDTPLTPEALRTLRYFLITEGSTFFYTKALMKTNTAVREPEFIPFITAWLYEEEFHGRAFRRFLEAWGEDIGEDYRNKFFRKRAINEYIDELGQKVISHVFADSFPALHMVWGTIQELTTYSAYQALIERVNHPVLTTICQRIMKQELRHYAFYRHNARRFLASKSAQQVTSTALKISWTPVGDGMCPTAEACHVLRFLFDGADGSAIPKIEAKIRELPGLEWFDLFTRYVRDHHLTSAPQAWMPRRAESRAAAIQAASL</sequence>
<keyword evidence="3" id="KW-0444">Lipid biosynthesis</keyword>
<evidence type="ECO:0000256" key="1">
    <source>
        <dbReference type="ARBA" id="ARBA00001954"/>
    </source>
</evidence>
<evidence type="ECO:0000256" key="2">
    <source>
        <dbReference type="ARBA" id="ARBA00008749"/>
    </source>
</evidence>
<evidence type="ECO:0000313" key="10">
    <source>
        <dbReference type="EMBL" id="EYF02059.1"/>
    </source>
</evidence>
<keyword evidence="6" id="KW-0560">Oxidoreductase</keyword>
<name>A0A017SYM6_9BACT</name>
<dbReference type="InterPro" id="IPR005067">
    <property type="entry name" value="Fatty_acid_desaturase-2"/>
</dbReference>
<evidence type="ECO:0000256" key="5">
    <source>
        <dbReference type="ARBA" id="ARBA00022832"/>
    </source>
</evidence>
<reference evidence="10 11" key="1">
    <citation type="submission" date="2013-05" db="EMBL/GenBank/DDBJ databases">
        <title>Genome assembly of Chondromyces apiculatus DSM 436.</title>
        <authorList>
            <person name="Sharma G."/>
            <person name="Khatri I."/>
            <person name="Kaur C."/>
            <person name="Mayilraj S."/>
            <person name="Subramanian S."/>
        </authorList>
    </citation>
    <scope>NUCLEOTIDE SEQUENCE [LARGE SCALE GENOMIC DNA]</scope>
    <source>
        <strain evidence="10 11">DSM 436</strain>
    </source>
</reference>
<dbReference type="AlphaFoldDB" id="A0A017SYM6"/>
<keyword evidence="9" id="KW-0275">Fatty acid biosynthesis</keyword>
<keyword evidence="4" id="KW-0479">Metal-binding</keyword>
<accession>A0A017SYM6</accession>
<dbReference type="OrthoDB" id="581372at2"/>
<dbReference type="Pfam" id="PF03405">
    <property type="entry name" value="FA_desaturase_2"/>
    <property type="match status" value="1"/>
</dbReference>
<dbReference type="GO" id="GO:0046872">
    <property type="term" value="F:metal ion binding"/>
    <property type="evidence" value="ECO:0007669"/>
    <property type="project" value="UniProtKB-KW"/>
</dbReference>
<evidence type="ECO:0000256" key="7">
    <source>
        <dbReference type="ARBA" id="ARBA00023004"/>
    </source>
</evidence>
<proteinExistence type="inferred from homology"/>
<dbReference type="EMBL" id="ASRX01000067">
    <property type="protein sequence ID" value="EYF02059.1"/>
    <property type="molecule type" value="Genomic_DNA"/>
</dbReference>
<comment type="similarity">
    <text evidence="2">Belongs to the fatty acid desaturase type 2 family.</text>
</comment>
<keyword evidence="11" id="KW-1185">Reference proteome</keyword>
<evidence type="ECO:0000256" key="9">
    <source>
        <dbReference type="ARBA" id="ARBA00023160"/>
    </source>
</evidence>
<evidence type="ECO:0000313" key="11">
    <source>
        <dbReference type="Proteomes" id="UP000019678"/>
    </source>
</evidence>
<evidence type="ECO:0008006" key="12">
    <source>
        <dbReference type="Google" id="ProtNLM"/>
    </source>
</evidence>
<organism evidence="10 11">
    <name type="scientific">Chondromyces apiculatus DSM 436</name>
    <dbReference type="NCBI Taxonomy" id="1192034"/>
    <lineage>
        <taxon>Bacteria</taxon>
        <taxon>Pseudomonadati</taxon>
        <taxon>Myxococcota</taxon>
        <taxon>Polyangia</taxon>
        <taxon>Polyangiales</taxon>
        <taxon>Polyangiaceae</taxon>
        <taxon>Chondromyces</taxon>
    </lineage>
</organism>
<keyword evidence="8" id="KW-0443">Lipid metabolism</keyword>
<evidence type="ECO:0000256" key="8">
    <source>
        <dbReference type="ARBA" id="ARBA00023098"/>
    </source>
</evidence>
<evidence type="ECO:0000256" key="3">
    <source>
        <dbReference type="ARBA" id="ARBA00022516"/>
    </source>
</evidence>
<dbReference type="eggNOG" id="COG1633">
    <property type="taxonomic scope" value="Bacteria"/>
</dbReference>
<gene>
    <name evidence="10" type="ORF">CAP_7538</name>
</gene>
<evidence type="ECO:0000256" key="6">
    <source>
        <dbReference type="ARBA" id="ARBA00023002"/>
    </source>
</evidence>
<dbReference type="GO" id="GO:0006633">
    <property type="term" value="P:fatty acid biosynthetic process"/>
    <property type="evidence" value="ECO:0007669"/>
    <property type="project" value="UniProtKB-KW"/>
</dbReference>
<dbReference type="GO" id="GO:0045300">
    <property type="term" value="F:stearoyl-[ACP] desaturase activity"/>
    <property type="evidence" value="ECO:0007669"/>
    <property type="project" value="InterPro"/>
</dbReference>
<evidence type="ECO:0000256" key="4">
    <source>
        <dbReference type="ARBA" id="ARBA00022723"/>
    </source>
</evidence>
<comment type="caution">
    <text evidence="10">The sequence shown here is derived from an EMBL/GenBank/DDBJ whole genome shotgun (WGS) entry which is preliminary data.</text>
</comment>
<dbReference type="InterPro" id="IPR012348">
    <property type="entry name" value="RNR-like"/>
</dbReference>
<protein>
    <recommendedName>
        <fullName evidence="12">Ferritin-like domain-containing protein</fullName>
    </recommendedName>
</protein>